<evidence type="ECO:0000313" key="2">
    <source>
        <dbReference type="EMBL" id="CAH65788.1"/>
    </source>
</evidence>
<keyword evidence="1" id="KW-0472">Membrane</keyword>
<organism evidence="2">
    <name type="scientific">Sulfolobus neozealandicus</name>
    <dbReference type="NCBI Taxonomy" id="299422"/>
    <lineage>
        <taxon>Archaea</taxon>
        <taxon>Thermoproteota</taxon>
        <taxon>Thermoprotei</taxon>
        <taxon>Sulfolobales</taxon>
        <taxon>Sulfolobaceae</taxon>
        <taxon>Sulfolobus</taxon>
    </lineage>
</organism>
<evidence type="ECO:0000256" key="1">
    <source>
        <dbReference type="SAM" id="Phobius"/>
    </source>
</evidence>
<sequence length="181" mass="19751">MNKILALVVLTIFLIALMPGLKVSHHTTIAATTYDVVTIILNESKSIASFYYVSPNSLSYYGTTLTHSGIASIPNDTILFFQSGYPFMLNGHYAVEVGPDQYLQDILITHDTTIYIDFVQRVPKNASLIYPITLTANATAPSIITVTAENNNASFISPVFLTLIVVIAVAVVIIAGRKIKR</sequence>
<dbReference type="AlphaFoldDB" id="Q5DVE4"/>
<reference evidence="2" key="1">
    <citation type="journal article" date="2005" name="Archaea">
        <title>Novel RepA-MCM proteins encoded in plasmids pTAU4, pORA1 and pTIK4 from Sulfolobus neozealandicus.</title>
        <authorList>
            <person name="Greve B."/>
            <person name="Jensen S."/>
            <person name="Phan H."/>
            <person name="Brugger K."/>
            <person name="Zillig W."/>
            <person name="She Q."/>
            <person name="Garrett R."/>
        </authorList>
    </citation>
    <scope>NUCLEOTIDE SEQUENCE</scope>
    <source>
        <strain evidence="2">4/2</strain>
        <plasmid evidence="2">pTIK4</plasmid>
    </source>
</reference>
<feature type="transmembrane region" description="Helical" evidence="1">
    <location>
        <begin position="155"/>
        <end position="175"/>
    </location>
</feature>
<keyword evidence="1" id="KW-0812">Transmembrane</keyword>
<protein>
    <submittedName>
        <fullName evidence="2">Uncharacterized protein</fullName>
    </submittedName>
</protein>
<accession>Q5DVE4</accession>
<geneLocation type="plasmid" evidence="2">
    <name>pTIK4</name>
</geneLocation>
<dbReference type="EMBL" id="AJ852506">
    <property type="protein sequence ID" value="CAH65788.1"/>
    <property type="molecule type" value="Genomic_DNA"/>
</dbReference>
<keyword evidence="1" id="KW-1133">Transmembrane helix</keyword>
<keyword evidence="2" id="KW-0614">Plasmid</keyword>
<proteinExistence type="predicted"/>
<name>Q5DVE4_9CREN</name>